<dbReference type="PROSITE" id="PS51257">
    <property type="entry name" value="PROKAR_LIPOPROTEIN"/>
    <property type="match status" value="1"/>
</dbReference>
<dbReference type="EMBL" id="NWUF01000002">
    <property type="protein sequence ID" value="PCE43780.1"/>
    <property type="molecule type" value="Genomic_DNA"/>
</dbReference>
<accession>A0A2A4G226</accession>
<dbReference type="OrthoDB" id="9153930at2"/>
<evidence type="ECO:0000256" key="1">
    <source>
        <dbReference type="SAM" id="SignalP"/>
    </source>
</evidence>
<keyword evidence="3" id="KW-1185">Reference proteome</keyword>
<feature type="signal peptide" evidence="1">
    <location>
        <begin position="1"/>
        <end position="23"/>
    </location>
</feature>
<dbReference type="Proteomes" id="UP000218934">
    <property type="component" value="Unassembled WGS sequence"/>
</dbReference>
<evidence type="ECO:0000313" key="3">
    <source>
        <dbReference type="Proteomes" id="UP000218934"/>
    </source>
</evidence>
<name>A0A2A4G226_9SPHN</name>
<dbReference type="KEGG" id="rdi:CMV14_21870"/>
<comment type="caution">
    <text evidence="2">The sequence shown here is derived from an EMBL/GenBank/DDBJ whole genome shotgun (WGS) entry which is preliminary data.</text>
</comment>
<sequence>MQLVRWSLAGAALLLLAACGSNQIEPKPPKPRPNDWRQIITTADRDRIARWRAAWLGGLDKATAAGNGPQIAAQGALLKPDFALDDPLLPPGDYGCRVIKMGAQAKGQMDYIAYPFFSCRVTAQDGRLRLVKLDGSQRPVGDIFPDEGRRMIFLGTMMLGDETRPLPYGRDAERDMAGIVERVSPRRWRIAFPYPRWESTIDIFELVPKG</sequence>
<proteinExistence type="predicted"/>
<feature type="chain" id="PRO_5012788374" evidence="1">
    <location>
        <begin position="24"/>
        <end position="210"/>
    </location>
</feature>
<dbReference type="InterPro" id="IPR032609">
    <property type="entry name" value="DUF4893"/>
</dbReference>
<keyword evidence="1" id="KW-0732">Signal</keyword>
<gene>
    <name evidence="2" type="ORF">COO09_02275</name>
</gene>
<organism evidence="2 3">
    <name type="scientific">Rhizorhabdus dicambivorans</name>
    <dbReference type="NCBI Taxonomy" id="1850238"/>
    <lineage>
        <taxon>Bacteria</taxon>
        <taxon>Pseudomonadati</taxon>
        <taxon>Pseudomonadota</taxon>
        <taxon>Alphaproteobacteria</taxon>
        <taxon>Sphingomonadales</taxon>
        <taxon>Sphingomonadaceae</taxon>
        <taxon>Rhizorhabdus</taxon>
    </lineage>
</organism>
<dbReference type="AlphaFoldDB" id="A0A2A4G226"/>
<dbReference type="Pfam" id="PF16233">
    <property type="entry name" value="DUF4893"/>
    <property type="match status" value="1"/>
</dbReference>
<protein>
    <submittedName>
        <fullName evidence="2">DUF4893 domain-containing protein</fullName>
    </submittedName>
</protein>
<evidence type="ECO:0000313" key="2">
    <source>
        <dbReference type="EMBL" id="PCE43780.1"/>
    </source>
</evidence>
<reference evidence="2 3" key="1">
    <citation type="submission" date="2017-09" db="EMBL/GenBank/DDBJ databases">
        <title>The Catabolism of 3,6-Dichlorosalicylic acid is Initiated by the Cytochrome P450 Monooxygenase DsmABC in Rhizorhabdus dicambivorans Ndbn-20.</title>
        <authorList>
            <person name="Na L."/>
        </authorList>
    </citation>
    <scope>NUCLEOTIDE SEQUENCE [LARGE SCALE GENOMIC DNA]</scope>
    <source>
        <strain evidence="2 3">Ndbn-20m</strain>
    </source>
</reference>